<organism evidence="3 4">
    <name type="scientific">Mycobacterium asiaticum</name>
    <dbReference type="NCBI Taxonomy" id="1790"/>
    <lineage>
        <taxon>Bacteria</taxon>
        <taxon>Bacillati</taxon>
        <taxon>Actinomycetota</taxon>
        <taxon>Actinomycetes</taxon>
        <taxon>Mycobacteriales</taxon>
        <taxon>Mycobacteriaceae</taxon>
        <taxon>Mycobacterium</taxon>
    </lineage>
</organism>
<dbReference type="InterPro" id="IPR036890">
    <property type="entry name" value="HATPase_C_sf"/>
</dbReference>
<evidence type="ECO:0000256" key="1">
    <source>
        <dbReference type="ARBA" id="ARBA00022527"/>
    </source>
</evidence>
<dbReference type="PANTHER" id="PTHR35526">
    <property type="entry name" value="ANTI-SIGMA-F FACTOR RSBW-RELATED"/>
    <property type="match status" value="1"/>
</dbReference>
<dbReference type="SUPFAM" id="SSF55874">
    <property type="entry name" value="ATPase domain of HSP90 chaperone/DNA topoisomerase II/histidine kinase"/>
    <property type="match status" value="1"/>
</dbReference>
<dbReference type="InterPro" id="IPR050267">
    <property type="entry name" value="Anti-sigma-factor_SerPK"/>
</dbReference>
<name>A0A1A3NLY4_MYCAS</name>
<dbReference type="PANTHER" id="PTHR35526:SF3">
    <property type="entry name" value="ANTI-SIGMA-F FACTOR RSBW"/>
    <property type="match status" value="1"/>
</dbReference>
<proteinExistence type="predicted"/>
<accession>A0A1A3NLY4</accession>
<keyword evidence="1" id="KW-0808">Transferase</keyword>
<dbReference type="Pfam" id="PF13581">
    <property type="entry name" value="HATPase_c_2"/>
    <property type="match status" value="1"/>
</dbReference>
<reference evidence="3 4" key="1">
    <citation type="submission" date="2016-06" db="EMBL/GenBank/DDBJ databases">
        <authorList>
            <person name="Kjaerup R.B."/>
            <person name="Dalgaard T.S."/>
            <person name="Juul-Madsen H.R."/>
        </authorList>
    </citation>
    <scope>NUCLEOTIDE SEQUENCE [LARGE SCALE GENOMIC DNA]</scope>
    <source>
        <strain evidence="3 4">1165133.8</strain>
    </source>
</reference>
<keyword evidence="1" id="KW-0418">Kinase</keyword>
<protein>
    <submittedName>
        <fullName evidence="3">Anti-sigma regulatory factor</fullName>
    </submittedName>
</protein>
<gene>
    <name evidence="3" type="ORF">A5634_06490</name>
</gene>
<dbReference type="RefSeq" id="WP_065145765.1">
    <property type="nucleotide sequence ID" value="NZ_LZLS01000184.1"/>
</dbReference>
<evidence type="ECO:0000313" key="4">
    <source>
        <dbReference type="Proteomes" id="UP000093928"/>
    </source>
</evidence>
<evidence type="ECO:0000259" key="2">
    <source>
        <dbReference type="Pfam" id="PF13581"/>
    </source>
</evidence>
<keyword evidence="1" id="KW-0723">Serine/threonine-protein kinase</keyword>
<evidence type="ECO:0000313" key="3">
    <source>
        <dbReference type="EMBL" id="OBK22831.1"/>
    </source>
</evidence>
<sequence length="146" mass="16347">MTSLLDDRSRFVRTRVAANALSANRIRVEFRNWLDRHFTLGAERFSDLVLAVSEALANVAEFAYADSPDADSPGHGTMDVSADYDAASDTLAVTVNDRGRWHQRVEKRDFSRGRGIPLMRALADHADIHGTPNGTQVRLTWNHLTR</sequence>
<dbReference type="CDD" id="cd16936">
    <property type="entry name" value="HATPase_RsbW-like"/>
    <property type="match status" value="1"/>
</dbReference>
<dbReference type="AlphaFoldDB" id="A0A1A3NLY4"/>
<feature type="domain" description="Histidine kinase/HSP90-like ATPase" evidence="2">
    <location>
        <begin position="21"/>
        <end position="141"/>
    </location>
</feature>
<dbReference type="GO" id="GO:0004674">
    <property type="term" value="F:protein serine/threonine kinase activity"/>
    <property type="evidence" value="ECO:0007669"/>
    <property type="project" value="UniProtKB-KW"/>
</dbReference>
<comment type="caution">
    <text evidence="3">The sequence shown here is derived from an EMBL/GenBank/DDBJ whole genome shotgun (WGS) entry which is preliminary data.</text>
</comment>
<dbReference type="Gene3D" id="3.30.565.10">
    <property type="entry name" value="Histidine kinase-like ATPase, C-terminal domain"/>
    <property type="match status" value="1"/>
</dbReference>
<dbReference type="EMBL" id="LZLS01000184">
    <property type="protein sequence ID" value="OBK22831.1"/>
    <property type="molecule type" value="Genomic_DNA"/>
</dbReference>
<dbReference type="Proteomes" id="UP000093928">
    <property type="component" value="Unassembled WGS sequence"/>
</dbReference>
<dbReference type="OrthoDB" id="5184914at2"/>
<dbReference type="InterPro" id="IPR003594">
    <property type="entry name" value="HATPase_dom"/>
</dbReference>